<dbReference type="SUPFAM" id="SSF51905">
    <property type="entry name" value="FAD/NAD(P)-binding domain"/>
    <property type="match status" value="1"/>
</dbReference>
<dbReference type="AlphaFoldDB" id="A0ABD3WLJ8"/>
<comment type="similarity">
    <text evidence="6">Belongs to the L2HGDH family.</text>
</comment>
<evidence type="ECO:0000256" key="6">
    <source>
        <dbReference type="ARBA" id="ARBA00037941"/>
    </source>
</evidence>
<dbReference type="Gene3D" id="3.30.9.10">
    <property type="entry name" value="D-Amino Acid Oxidase, subunit A, domain 2"/>
    <property type="match status" value="1"/>
</dbReference>
<dbReference type="Proteomes" id="UP001634394">
    <property type="component" value="Unassembled WGS sequence"/>
</dbReference>
<dbReference type="EC" id="1.1.99.2" evidence="7"/>
<proteinExistence type="inferred from homology"/>
<evidence type="ECO:0000256" key="8">
    <source>
        <dbReference type="ARBA" id="ARBA00041137"/>
    </source>
</evidence>
<evidence type="ECO:0000256" key="5">
    <source>
        <dbReference type="ARBA" id="ARBA00036066"/>
    </source>
</evidence>
<dbReference type="Pfam" id="PF01266">
    <property type="entry name" value="DAO"/>
    <property type="match status" value="1"/>
</dbReference>
<evidence type="ECO:0000256" key="4">
    <source>
        <dbReference type="ARBA" id="ARBA00023002"/>
    </source>
</evidence>
<keyword evidence="3" id="KW-0274">FAD</keyword>
<evidence type="ECO:0000256" key="3">
    <source>
        <dbReference type="ARBA" id="ARBA00022827"/>
    </source>
</evidence>
<evidence type="ECO:0000259" key="9">
    <source>
        <dbReference type="Pfam" id="PF01266"/>
    </source>
</evidence>
<reference evidence="10 11" key="1">
    <citation type="submission" date="2024-11" db="EMBL/GenBank/DDBJ databases">
        <title>Chromosome-level genome assembly of the freshwater bivalve Anodonta woodiana.</title>
        <authorList>
            <person name="Chen X."/>
        </authorList>
    </citation>
    <scope>NUCLEOTIDE SEQUENCE [LARGE SCALE GENOMIC DNA]</scope>
    <source>
        <strain evidence="10">MN2024</strain>
        <tissue evidence="10">Gills</tissue>
    </source>
</reference>
<feature type="domain" description="FAD dependent oxidoreductase" evidence="9">
    <location>
        <begin position="45"/>
        <end position="450"/>
    </location>
</feature>
<dbReference type="InterPro" id="IPR006076">
    <property type="entry name" value="FAD-dep_OxRdtase"/>
</dbReference>
<dbReference type="PANTHER" id="PTHR43104:SF2">
    <property type="entry name" value="L-2-HYDROXYGLUTARATE DEHYDROGENASE, MITOCHONDRIAL"/>
    <property type="match status" value="1"/>
</dbReference>
<accession>A0ABD3WLJ8</accession>
<gene>
    <name evidence="10" type="ORF">ACJMK2_036694</name>
</gene>
<dbReference type="EMBL" id="JBJQND010000006">
    <property type="protein sequence ID" value="KAL3873598.1"/>
    <property type="molecule type" value="Genomic_DNA"/>
</dbReference>
<sequence length="458" mass="50781">MAASTRLFRPTFDRAVLLARETIPVISSAVKYRHLSSSHNAKNYDVVIVGGGIVGFATARELILRHPSLTFAVVEKEKEIAQHQSGHNSGVIHAGIYYTPGSLKAKMCVEGLQLMYKYCDENKVPYKKCGKLVVAVEPNEVPRLEKLFERGNQNGVKDLKMIGPDKIKEIEPNCVGLKAIHSPHTGIIDYAVVTKSYSKTFQDKGGNVFTNFQVQNFHITPESEAGSIGGIQYPITVTANSGQEVHCKYVVTCAGLYSDRIAELSGCNREPRIVPFRGDYLLLKPEKSNMVNGNIYPVPDPRFPFLGVHFTPRIDGSVWLGPNAVLALKREGYRLMDFNLKDAIDAISFRGLRKLALRHLGYGLEEMYKGFYIRAQVKQLKRFVPMLQYSDVTRGPAGVRAQALDRNGTLVDDFIFDTGNGDLSSRILHVRNAPSPAATSSLAIARMVADKVDATFRF</sequence>
<evidence type="ECO:0000256" key="7">
    <source>
        <dbReference type="ARBA" id="ARBA00038878"/>
    </source>
</evidence>
<keyword evidence="4" id="KW-0560">Oxidoreductase</keyword>
<comment type="catalytic activity">
    <reaction evidence="5">
        <text>(S)-2-hydroxyglutarate + A = 2-oxoglutarate + AH2</text>
        <dbReference type="Rhea" id="RHEA:21252"/>
        <dbReference type="ChEBI" id="CHEBI:13193"/>
        <dbReference type="ChEBI" id="CHEBI:16782"/>
        <dbReference type="ChEBI" id="CHEBI:16810"/>
        <dbReference type="ChEBI" id="CHEBI:17499"/>
        <dbReference type="EC" id="1.1.99.2"/>
    </reaction>
</comment>
<keyword evidence="2" id="KW-0285">Flavoprotein</keyword>
<evidence type="ECO:0000256" key="1">
    <source>
        <dbReference type="ARBA" id="ARBA00001974"/>
    </source>
</evidence>
<organism evidence="10 11">
    <name type="scientific">Sinanodonta woodiana</name>
    <name type="common">Chinese pond mussel</name>
    <name type="synonym">Anodonta woodiana</name>
    <dbReference type="NCBI Taxonomy" id="1069815"/>
    <lineage>
        <taxon>Eukaryota</taxon>
        <taxon>Metazoa</taxon>
        <taxon>Spiralia</taxon>
        <taxon>Lophotrochozoa</taxon>
        <taxon>Mollusca</taxon>
        <taxon>Bivalvia</taxon>
        <taxon>Autobranchia</taxon>
        <taxon>Heteroconchia</taxon>
        <taxon>Palaeoheterodonta</taxon>
        <taxon>Unionida</taxon>
        <taxon>Unionoidea</taxon>
        <taxon>Unionidae</taxon>
        <taxon>Unioninae</taxon>
        <taxon>Sinanodonta</taxon>
    </lineage>
</organism>
<dbReference type="GO" id="GO:0047545">
    <property type="term" value="F:(S)-2-hydroxyglutarate dehydrogenase activity"/>
    <property type="evidence" value="ECO:0007669"/>
    <property type="project" value="UniProtKB-EC"/>
</dbReference>
<keyword evidence="11" id="KW-1185">Reference proteome</keyword>
<evidence type="ECO:0000313" key="10">
    <source>
        <dbReference type="EMBL" id="KAL3873598.1"/>
    </source>
</evidence>
<protein>
    <recommendedName>
        <fullName evidence="8">L-2-hydroxyglutarate dehydrogenase, mitochondrial</fullName>
        <ecNumber evidence="7">1.1.99.2</ecNumber>
    </recommendedName>
</protein>
<evidence type="ECO:0000313" key="11">
    <source>
        <dbReference type="Proteomes" id="UP001634394"/>
    </source>
</evidence>
<name>A0ABD3WLJ8_SINWO</name>
<comment type="cofactor">
    <cofactor evidence="1">
        <name>FAD</name>
        <dbReference type="ChEBI" id="CHEBI:57692"/>
    </cofactor>
</comment>
<dbReference type="InterPro" id="IPR036188">
    <property type="entry name" value="FAD/NAD-bd_sf"/>
</dbReference>
<evidence type="ECO:0000256" key="2">
    <source>
        <dbReference type="ARBA" id="ARBA00022630"/>
    </source>
</evidence>
<dbReference type="NCBIfam" id="NF008726">
    <property type="entry name" value="PRK11728.1"/>
    <property type="match status" value="1"/>
</dbReference>
<dbReference type="Gene3D" id="3.50.50.60">
    <property type="entry name" value="FAD/NAD(P)-binding domain"/>
    <property type="match status" value="1"/>
</dbReference>
<dbReference type="PANTHER" id="PTHR43104">
    <property type="entry name" value="L-2-HYDROXYGLUTARATE DEHYDROGENASE, MITOCHONDRIAL"/>
    <property type="match status" value="1"/>
</dbReference>
<comment type="caution">
    <text evidence="10">The sequence shown here is derived from an EMBL/GenBank/DDBJ whole genome shotgun (WGS) entry which is preliminary data.</text>
</comment>